<name>A0A938BM52_9BACT</name>
<organism evidence="4 5">
    <name type="scientific">Candidatus Tanganyikabacteria bacterium</name>
    <dbReference type="NCBI Taxonomy" id="2961651"/>
    <lineage>
        <taxon>Bacteria</taxon>
        <taxon>Bacillati</taxon>
        <taxon>Candidatus Sericytochromatia</taxon>
        <taxon>Candidatus Tanganyikabacteria</taxon>
    </lineage>
</organism>
<feature type="domain" description="DUF7088" evidence="3">
    <location>
        <begin position="99"/>
        <end position="176"/>
    </location>
</feature>
<dbReference type="AlphaFoldDB" id="A0A938BM52"/>
<keyword evidence="1" id="KW-1133">Transmembrane helix</keyword>
<dbReference type="Gene3D" id="3.40.30.10">
    <property type="entry name" value="Glutaredoxin"/>
    <property type="match status" value="1"/>
</dbReference>
<reference evidence="4 5" key="1">
    <citation type="submission" date="2019-03" db="EMBL/GenBank/DDBJ databases">
        <title>Lake Tanganyika Metagenome-Assembled Genomes (MAGs).</title>
        <authorList>
            <person name="Tran P."/>
        </authorList>
    </citation>
    <scope>NUCLEOTIDE SEQUENCE [LARGE SCALE GENOMIC DNA]</scope>
    <source>
        <strain evidence="4">K_DeepCast_65m_m2_236</strain>
    </source>
</reference>
<accession>A0A938BM52</accession>
<dbReference type="Pfam" id="PF23357">
    <property type="entry name" value="DUF7088"/>
    <property type="match status" value="1"/>
</dbReference>
<feature type="transmembrane region" description="Helical" evidence="1">
    <location>
        <begin position="32"/>
        <end position="52"/>
    </location>
</feature>
<feature type="transmembrane region" description="Helical" evidence="1">
    <location>
        <begin position="505"/>
        <end position="524"/>
    </location>
</feature>
<dbReference type="Pfam" id="PF09822">
    <property type="entry name" value="ABC_transp_aux"/>
    <property type="match status" value="1"/>
</dbReference>
<gene>
    <name evidence="4" type="ORF">FJZ00_12550</name>
</gene>
<keyword evidence="1" id="KW-0472">Membrane</keyword>
<dbReference type="InterPro" id="IPR019196">
    <property type="entry name" value="ABC_transp_unknown"/>
</dbReference>
<sequence length="528" mass="58189">MQRILGYVPWLGTALVFAAVAIRLIKPEWAQYAAWAAWAGLACVVFYSLGQWREIVAAFRRRQARYGALASVSVLVVLGILVAVNYLSARQNKRWDLTETKQFSLSEQTVKLLRELKEPVKFVVFDRTMALDRFRLRLDEYTYYSNNVQVEYIDPDSKPVQAKEYGVESYGTVVIEYQGRRERVTSDTEQDLTNGLIKVLTPTQKKVYFVQGHGEKTTTNTERDGYSTIVASLTRDNYATDTLVLAQQQDVPADASVVVIAGPTTDLLQPEVDMLRRYLNRGGHAFILLDPPTSGKGGMPALEGLLREWNIEPGNNIVVDISGVGQLFGTGPETPVASSYPPHPITDRFSLLTAFPLARSISPIPDASGRTARTIAETSARSWAETNVKELEASGKVALNADQGDKPGPVSIAAVVAVQAPDSPATLASGDKPPGMEEPRAPETRLAVFGDSDFASNGLLGIQGNPDLFMNTVSWLAQQENLIAIRPRAEADRRLTLTGEQQRNVLWLTIAVPVALFATAFYTWSRRR</sequence>
<feature type="domain" description="ABC-type uncharacterised transport system" evidence="2">
    <location>
        <begin position="204"/>
        <end position="464"/>
    </location>
</feature>
<dbReference type="InterPro" id="IPR055396">
    <property type="entry name" value="DUF7088"/>
</dbReference>
<dbReference type="Proteomes" id="UP000703893">
    <property type="component" value="Unassembled WGS sequence"/>
</dbReference>
<dbReference type="SUPFAM" id="SSF52317">
    <property type="entry name" value="Class I glutamine amidotransferase-like"/>
    <property type="match status" value="1"/>
</dbReference>
<evidence type="ECO:0000256" key="1">
    <source>
        <dbReference type="SAM" id="Phobius"/>
    </source>
</evidence>
<evidence type="ECO:0000259" key="2">
    <source>
        <dbReference type="Pfam" id="PF09822"/>
    </source>
</evidence>
<comment type="caution">
    <text evidence="4">The sequence shown here is derived from an EMBL/GenBank/DDBJ whole genome shotgun (WGS) entry which is preliminary data.</text>
</comment>
<feature type="transmembrane region" description="Helical" evidence="1">
    <location>
        <begin position="64"/>
        <end position="87"/>
    </location>
</feature>
<keyword evidence="1" id="KW-0812">Transmembrane</keyword>
<evidence type="ECO:0000313" key="4">
    <source>
        <dbReference type="EMBL" id="MBM3275976.1"/>
    </source>
</evidence>
<feature type="transmembrane region" description="Helical" evidence="1">
    <location>
        <begin position="7"/>
        <end position="26"/>
    </location>
</feature>
<evidence type="ECO:0000313" key="5">
    <source>
        <dbReference type="Proteomes" id="UP000703893"/>
    </source>
</evidence>
<dbReference type="EMBL" id="VGJX01000804">
    <property type="protein sequence ID" value="MBM3275976.1"/>
    <property type="molecule type" value="Genomic_DNA"/>
</dbReference>
<protein>
    <submittedName>
        <fullName evidence="4">GldG family protein</fullName>
    </submittedName>
</protein>
<proteinExistence type="predicted"/>
<dbReference type="InterPro" id="IPR029062">
    <property type="entry name" value="Class_I_gatase-like"/>
</dbReference>
<evidence type="ECO:0000259" key="3">
    <source>
        <dbReference type="Pfam" id="PF23357"/>
    </source>
</evidence>